<keyword evidence="1" id="KW-0732">Signal</keyword>
<feature type="chain" id="PRO_5047457684" evidence="1">
    <location>
        <begin position="19"/>
        <end position="124"/>
    </location>
</feature>
<accession>A0ABV0QJ92</accession>
<reference evidence="2 3" key="1">
    <citation type="submission" date="2021-06" db="EMBL/GenBank/DDBJ databases">
        <authorList>
            <person name="Palmer J.M."/>
        </authorList>
    </citation>
    <scope>NUCLEOTIDE SEQUENCE [LARGE SCALE GENOMIC DNA]</scope>
    <source>
        <strain evidence="2 3">XC_2019</strain>
        <tissue evidence="2">Muscle</tissue>
    </source>
</reference>
<dbReference type="Proteomes" id="UP001434883">
    <property type="component" value="Unassembled WGS sequence"/>
</dbReference>
<protein>
    <submittedName>
        <fullName evidence="2">Uncharacterized protein</fullName>
    </submittedName>
</protein>
<sequence>MGSAIHIVSSSLTFPVLSVAPAYEDDPAYNKQPGPPQTHAGTAGGSPVIRLTIQQLLLFDLNNSITGSVSQNSGKTFTINRIDFKHKRICQLTVSWLASFVNLCKNPYFKTTGVIYVYTTNSSV</sequence>
<keyword evidence="3" id="KW-1185">Reference proteome</keyword>
<dbReference type="EMBL" id="JAHRIN010012578">
    <property type="protein sequence ID" value="MEQ2195875.1"/>
    <property type="molecule type" value="Genomic_DNA"/>
</dbReference>
<name>A0ABV0QJ92_9TELE</name>
<proteinExistence type="predicted"/>
<organism evidence="2 3">
    <name type="scientific">Xenoophorus captivus</name>
    <dbReference type="NCBI Taxonomy" id="1517983"/>
    <lineage>
        <taxon>Eukaryota</taxon>
        <taxon>Metazoa</taxon>
        <taxon>Chordata</taxon>
        <taxon>Craniata</taxon>
        <taxon>Vertebrata</taxon>
        <taxon>Euteleostomi</taxon>
        <taxon>Actinopterygii</taxon>
        <taxon>Neopterygii</taxon>
        <taxon>Teleostei</taxon>
        <taxon>Neoteleostei</taxon>
        <taxon>Acanthomorphata</taxon>
        <taxon>Ovalentaria</taxon>
        <taxon>Atherinomorphae</taxon>
        <taxon>Cyprinodontiformes</taxon>
        <taxon>Goodeidae</taxon>
        <taxon>Xenoophorus</taxon>
    </lineage>
</organism>
<evidence type="ECO:0000313" key="2">
    <source>
        <dbReference type="EMBL" id="MEQ2195875.1"/>
    </source>
</evidence>
<gene>
    <name evidence="2" type="ORF">XENOCAPTIV_019642</name>
</gene>
<evidence type="ECO:0000256" key="1">
    <source>
        <dbReference type="SAM" id="SignalP"/>
    </source>
</evidence>
<comment type="caution">
    <text evidence="2">The sequence shown here is derived from an EMBL/GenBank/DDBJ whole genome shotgun (WGS) entry which is preliminary data.</text>
</comment>
<evidence type="ECO:0000313" key="3">
    <source>
        <dbReference type="Proteomes" id="UP001434883"/>
    </source>
</evidence>
<feature type="signal peptide" evidence="1">
    <location>
        <begin position="1"/>
        <end position="18"/>
    </location>
</feature>